<feature type="transmembrane region" description="Helical" evidence="8">
    <location>
        <begin position="432"/>
        <end position="456"/>
    </location>
</feature>
<dbReference type="EMBL" id="OU963867">
    <property type="protein sequence ID" value="CAH0391406.1"/>
    <property type="molecule type" value="Genomic_DNA"/>
</dbReference>
<dbReference type="PANTHER" id="PTHR42643:SF38">
    <property type="entry name" value="IONOTROPIC RECEPTOR 100A"/>
    <property type="match status" value="1"/>
</dbReference>
<evidence type="ECO:0000256" key="3">
    <source>
        <dbReference type="ARBA" id="ARBA00022692"/>
    </source>
</evidence>
<dbReference type="Proteomes" id="UP001152759">
    <property type="component" value="Chromosome 6"/>
</dbReference>
<keyword evidence="10" id="KW-1185">Reference proteome</keyword>
<evidence type="ECO:0000256" key="8">
    <source>
        <dbReference type="SAM" id="Phobius"/>
    </source>
</evidence>
<keyword evidence="2" id="KW-1003">Cell membrane</keyword>
<name>A0A9P0AGQ5_BEMTA</name>
<evidence type="ECO:0000256" key="7">
    <source>
        <dbReference type="ARBA" id="ARBA00023180"/>
    </source>
</evidence>
<sequence>MHVLSIIDEFDTTTLTHNLHDAFLPTLQVEDVQAMRFQFSKTDPKTMLIMVDGFSGILNFILGSQNFENSGAPKLVLESSEVSPILKTDKRQSFKLPNYCIHHGVRLKFTLMDPARACDANLTIPDTQLAGDSVLADDFFNQVRGLYLNNVWNSQNYLIFYVLHSNFSERNALEADDLIHTMLFVFRFVWRTFKGHKTLICLREVCYHYDPFFERIGIYMEGDAFFDFSWYSMNGKTLTFLCHDFHPFDFDIVLEDECSFNSLSHLYHTLYVLAMRRGGTLVPFNEWVDWDVSNFSAHIVRSGSGLKYGMDLCAIGSGVRNQENLQQFLVSPTMESCQCNLRIPRQGFMPQDVVPFYCFSLTVWVFVVMTVLIFIPIHYALAYVHREIILSSDIDEALQNRELFSAAMTIYRYVLGIGQPRLILVEVITGKIVFFVIVFCMMVLITLFQSGMFSLLSSRVRYDDIDTLKEVEDSNLMVQSNNLEIDMQFLGNETEFEWIRQKLTDSFIFKCTHVYCHLQSINTHLVLNDTSADTVEERQARKEIDSILKNNAFLMRMTTKHTDLNDLIYSDAVTGIEYEFHIARERVMSYPLMYFFLRNTFYGDVLNDLLSRHLESGLDSWSWWKGDNSRPGFSRFRANLILMETEQA</sequence>
<evidence type="ECO:0000256" key="2">
    <source>
        <dbReference type="ARBA" id="ARBA00022475"/>
    </source>
</evidence>
<dbReference type="InterPro" id="IPR052192">
    <property type="entry name" value="Insect_Ionotropic_Sensory_Rcpt"/>
</dbReference>
<comment type="subcellular location">
    <subcellularLocation>
        <location evidence="1">Cell membrane</location>
        <topology evidence="1">Multi-pass membrane protein</topology>
    </subcellularLocation>
</comment>
<evidence type="ECO:0000313" key="9">
    <source>
        <dbReference type="EMBL" id="CAH0391406.1"/>
    </source>
</evidence>
<dbReference type="Gene3D" id="1.10.287.70">
    <property type="match status" value="1"/>
</dbReference>
<feature type="transmembrane region" description="Helical" evidence="8">
    <location>
        <begin position="354"/>
        <end position="382"/>
    </location>
</feature>
<keyword evidence="5 8" id="KW-0472">Membrane</keyword>
<evidence type="ECO:0000256" key="5">
    <source>
        <dbReference type="ARBA" id="ARBA00023136"/>
    </source>
</evidence>
<gene>
    <name evidence="9" type="ORF">BEMITA_LOCUS10025</name>
</gene>
<dbReference type="GO" id="GO:0005886">
    <property type="term" value="C:plasma membrane"/>
    <property type="evidence" value="ECO:0007669"/>
    <property type="project" value="UniProtKB-SubCell"/>
</dbReference>
<evidence type="ECO:0008006" key="11">
    <source>
        <dbReference type="Google" id="ProtNLM"/>
    </source>
</evidence>
<keyword evidence="4 8" id="KW-1133">Transmembrane helix</keyword>
<reference evidence="9" key="1">
    <citation type="submission" date="2021-12" db="EMBL/GenBank/DDBJ databases">
        <authorList>
            <person name="King R."/>
        </authorList>
    </citation>
    <scope>NUCLEOTIDE SEQUENCE</scope>
</reference>
<evidence type="ECO:0000256" key="6">
    <source>
        <dbReference type="ARBA" id="ARBA00023170"/>
    </source>
</evidence>
<dbReference type="PANTHER" id="PTHR42643">
    <property type="entry name" value="IONOTROPIC RECEPTOR 20A-RELATED"/>
    <property type="match status" value="1"/>
</dbReference>
<protein>
    <recommendedName>
        <fullName evidence="11">Ionotropic receptor</fullName>
    </recommendedName>
</protein>
<organism evidence="9 10">
    <name type="scientific">Bemisia tabaci</name>
    <name type="common">Sweetpotato whitefly</name>
    <name type="synonym">Aleurodes tabaci</name>
    <dbReference type="NCBI Taxonomy" id="7038"/>
    <lineage>
        <taxon>Eukaryota</taxon>
        <taxon>Metazoa</taxon>
        <taxon>Ecdysozoa</taxon>
        <taxon>Arthropoda</taxon>
        <taxon>Hexapoda</taxon>
        <taxon>Insecta</taxon>
        <taxon>Pterygota</taxon>
        <taxon>Neoptera</taxon>
        <taxon>Paraneoptera</taxon>
        <taxon>Hemiptera</taxon>
        <taxon>Sternorrhyncha</taxon>
        <taxon>Aleyrodoidea</taxon>
        <taxon>Aleyrodidae</taxon>
        <taxon>Aleyrodinae</taxon>
        <taxon>Bemisia</taxon>
    </lineage>
</organism>
<evidence type="ECO:0000256" key="1">
    <source>
        <dbReference type="ARBA" id="ARBA00004651"/>
    </source>
</evidence>
<dbReference type="AlphaFoldDB" id="A0A9P0AGQ5"/>
<evidence type="ECO:0000256" key="4">
    <source>
        <dbReference type="ARBA" id="ARBA00022989"/>
    </source>
</evidence>
<keyword evidence="7" id="KW-0325">Glycoprotein</keyword>
<evidence type="ECO:0000313" key="10">
    <source>
        <dbReference type="Proteomes" id="UP001152759"/>
    </source>
</evidence>
<keyword evidence="3 8" id="KW-0812">Transmembrane</keyword>
<proteinExistence type="predicted"/>
<keyword evidence="6" id="KW-0675">Receptor</keyword>
<accession>A0A9P0AGQ5</accession>